<dbReference type="EMBL" id="JAWDGP010001324">
    <property type="protein sequence ID" value="KAK3792829.1"/>
    <property type="molecule type" value="Genomic_DNA"/>
</dbReference>
<keyword evidence="2" id="KW-1185">Reference proteome</keyword>
<sequence length="87" mass="10410">MFDICRRVKRVRCLVGNHCKNKSFNEETKVRRKLARWMCKNDEFYDFRAFISPETLVWAIRLLYSCGRLKMRKASSKALTLSLLMCQ</sequence>
<comment type="caution">
    <text evidence="1">The sequence shown here is derived from an EMBL/GenBank/DDBJ whole genome shotgun (WGS) entry which is preliminary data.</text>
</comment>
<proteinExistence type="predicted"/>
<dbReference type="AlphaFoldDB" id="A0AAE1AS81"/>
<protein>
    <submittedName>
        <fullName evidence="1">Uncharacterized protein</fullName>
    </submittedName>
</protein>
<evidence type="ECO:0000313" key="2">
    <source>
        <dbReference type="Proteomes" id="UP001283361"/>
    </source>
</evidence>
<accession>A0AAE1AS81</accession>
<gene>
    <name evidence="1" type="ORF">RRG08_061815</name>
</gene>
<evidence type="ECO:0000313" key="1">
    <source>
        <dbReference type="EMBL" id="KAK3792829.1"/>
    </source>
</evidence>
<name>A0AAE1AS81_9GAST</name>
<reference evidence="1" key="1">
    <citation type="journal article" date="2023" name="G3 (Bethesda)">
        <title>A reference genome for the long-term kleptoplast-retaining sea slug Elysia crispata morphotype clarki.</title>
        <authorList>
            <person name="Eastman K.E."/>
            <person name="Pendleton A.L."/>
            <person name="Shaikh M.A."/>
            <person name="Suttiyut T."/>
            <person name="Ogas R."/>
            <person name="Tomko P."/>
            <person name="Gavelis G."/>
            <person name="Widhalm J.R."/>
            <person name="Wisecaver J.H."/>
        </authorList>
    </citation>
    <scope>NUCLEOTIDE SEQUENCE</scope>
    <source>
        <strain evidence="1">ECLA1</strain>
    </source>
</reference>
<organism evidence="1 2">
    <name type="scientific">Elysia crispata</name>
    <name type="common">lettuce slug</name>
    <dbReference type="NCBI Taxonomy" id="231223"/>
    <lineage>
        <taxon>Eukaryota</taxon>
        <taxon>Metazoa</taxon>
        <taxon>Spiralia</taxon>
        <taxon>Lophotrochozoa</taxon>
        <taxon>Mollusca</taxon>
        <taxon>Gastropoda</taxon>
        <taxon>Heterobranchia</taxon>
        <taxon>Euthyneura</taxon>
        <taxon>Panpulmonata</taxon>
        <taxon>Sacoglossa</taxon>
        <taxon>Placobranchoidea</taxon>
        <taxon>Plakobranchidae</taxon>
        <taxon>Elysia</taxon>
    </lineage>
</organism>
<dbReference type="Proteomes" id="UP001283361">
    <property type="component" value="Unassembled WGS sequence"/>
</dbReference>